<name>A0A0B7NM18_9FUNG</name>
<reference evidence="2 3" key="1">
    <citation type="submission" date="2014-09" db="EMBL/GenBank/DDBJ databases">
        <authorList>
            <person name="Ellenberger Sabrina"/>
        </authorList>
    </citation>
    <scope>NUCLEOTIDE SEQUENCE [LARGE SCALE GENOMIC DNA]</scope>
    <source>
        <strain evidence="2 3">CBS 412.66</strain>
    </source>
</reference>
<evidence type="ECO:0000313" key="2">
    <source>
        <dbReference type="EMBL" id="CEP19676.1"/>
    </source>
</evidence>
<evidence type="ECO:0000256" key="1">
    <source>
        <dbReference type="SAM" id="MobiDB-lite"/>
    </source>
</evidence>
<protein>
    <submittedName>
        <fullName evidence="2">Uncharacterized protein</fullName>
    </submittedName>
</protein>
<dbReference type="OrthoDB" id="5311848at2759"/>
<feature type="region of interest" description="Disordered" evidence="1">
    <location>
        <begin position="316"/>
        <end position="341"/>
    </location>
</feature>
<gene>
    <name evidence="2" type="primary">PARPA_13992.1 scaffold 47516</name>
</gene>
<dbReference type="EMBL" id="LN734065">
    <property type="protein sequence ID" value="CEP19676.1"/>
    <property type="molecule type" value="Genomic_DNA"/>
</dbReference>
<organism evidence="2 3">
    <name type="scientific">Parasitella parasitica</name>
    <dbReference type="NCBI Taxonomy" id="35722"/>
    <lineage>
        <taxon>Eukaryota</taxon>
        <taxon>Fungi</taxon>
        <taxon>Fungi incertae sedis</taxon>
        <taxon>Mucoromycota</taxon>
        <taxon>Mucoromycotina</taxon>
        <taxon>Mucoromycetes</taxon>
        <taxon>Mucorales</taxon>
        <taxon>Mucorineae</taxon>
        <taxon>Mucoraceae</taxon>
        <taxon>Parasitella</taxon>
    </lineage>
</organism>
<dbReference type="AlphaFoldDB" id="A0A0B7NM18"/>
<dbReference type="Proteomes" id="UP000054107">
    <property type="component" value="Unassembled WGS sequence"/>
</dbReference>
<keyword evidence="3" id="KW-1185">Reference proteome</keyword>
<accession>A0A0B7NM18</accession>
<evidence type="ECO:0000313" key="3">
    <source>
        <dbReference type="Proteomes" id="UP000054107"/>
    </source>
</evidence>
<sequence>MEKEILERLHANITLNQAKNFELLKKQHEYLVKWHKQEMSTFDHLKTSQAELWQQMQSVQHIHAQTANQIQMIFDTLVLVRNSTELIVSKYNSMVHYHMQELQSQLNQLAIRQAMEIDQLVHSVLGDLAQIEQGLSKMVTAQHQVIKDWEETKRIQKEYINIWQESIEQVNDRLNEVMNHSLQHLRSIKQEISIVQDQISWLILPFKWLHAALTNFYFHIRIEALKLLIHALMFNYVFNEITSGFIKKFVSALASAALHYYLYSLLREAFIIESTELSFDCFLILVEFVIANRLPFKLVKSISSFFSDNDNPIVDTPNSSIGHDDNNPSISPAEVSQDENNNLTHTNNFNHYHFHNYYIKEPDAIHQVATDLDEEDFEGSLPMKVGEYTHPVHH</sequence>
<proteinExistence type="predicted"/>